<dbReference type="Gene3D" id="3.30.1240.10">
    <property type="match status" value="1"/>
</dbReference>
<dbReference type="Pfam" id="PF08282">
    <property type="entry name" value="Hydrolase_3"/>
    <property type="match status" value="1"/>
</dbReference>
<gene>
    <name evidence="1" type="ORF">A6E74_08465</name>
</gene>
<dbReference type="NCBIfam" id="TIGR00099">
    <property type="entry name" value="Cof-subfamily"/>
    <property type="match status" value="1"/>
</dbReference>
<reference evidence="1 2" key="1">
    <citation type="submission" date="2016-04" db="EMBL/GenBank/DDBJ databases">
        <title>Draft genome of an Enterococcus thailandicus strain isolated from bovine feces.</title>
        <authorList>
            <person name="Beukers A.G."/>
            <person name="Zaheer R."/>
            <person name="Goji N."/>
            <person name="Cook S.R."/>
            <person name="Amoako K."/>
            <person name="Chaves A.V."/>
            <person name="Ward M.P."/>
            <person name="Mcallister T.A."/>
        </authorList>
    </citation>
    <scope>NUCLEOTIDE SEQUENCE [LARGE SCALE GENOMIC DNA]</scope>
    <source>
        <strain evidence="1 2">F0711D 46</strain>
    </source>
</reference>
<comment type="caution">
    <text evidence="1">The sequence shown here is derived from an EMBL/GenBank/DDBJ whole genome shotgun (WGS) entry which is preliminary data.</text>
</comment>
<dbReference type="GO" id="GO:0016791">
    <property type="term" value="F:phosphatase activity"/>
    <property type="evidence" value="ECO:0007669"/>
    <property type="project" value="UniProtKB-ARBA"/>
</dbReference>
<dbReference type="PANTHER" id="PTHR10000">
    <property type="entry name" value="PHOSPHOSERINE PHOSPHATASE"/>
    <property type="match status" value="1"/>
</dbReference>
<evidence type="ECO:0000313" key="2">
    <source>
        <dbReference type="Proteomes" id="UP000078516"/>
    </source>
</evidence>
<dbReference type="RefSeq" id="WP_067484039.1">
    <property type="nucleotide sequence ID" value="NZ_BSWX01000014.1"/>
</dbReference>
<name>A0A179ER21_ENTTH</name>
<organism evidence="1 2">
    <name type="scientific">Enterococcus thailandicus</name>
    <dbReference type="NCBI Taxonomy" id="417368"/>
    <lineage>
        <taxon>Bacteria</taxon>
        <taxon>Bacillati</taxon>
        <taxon>Bacillota</taxon>
        <taxon>Bacilli</taxon>
        <taxon>Lactobacillales</taxon>
        <taxon>Enterococcaceae</taxon>
        <taxon>Enterococcus</taxon>
    </lineage>
</organism>
<dbReference type="InterPro" id="IPR036412">
    <property type="entry name" value="HAD-like_sf"/>
</dbReference>
<dbReference type="AlphaFoldDB" id="A0A179ER21"/>
<dbReference type="InterPro" id="IPR000150">
    <property type="entry name" value="Cof"/>
</dbReference>
<dbReference type="GO" id="GO:0000287">
    <property type="term" value="F:magnesium ion binding"/>
    <property type="evidence" value="ECO:0007669"/>
    <property type="project" value="TreeGrafter"/>
</dbReference>
<keyword evidence="2" id="KW-1185">Reference proteome</keyword>
<dbReference type="GO" id="GO:0005829">
    <property type="term" value="C:cytosol"/>
    <property type="evidence" value="ECO:0007669"/>
    <property type="project" value="TreeGrafter"/>
</dbReference>
<keyword evidence="1" id="KW-0378">Hydrolase</keyword>
<dbReference type="SUPFAM" id="SSF56784">
    <property type="entry name" value="HAD-like"/>
    <property type="match status" value="1"/>
</dbReference>
<dbReference type="SFLD" id="SFLDG01140">
    <property type="entry name" value="C2.B:_Phosphomannomutase_and_P"/>
    <property type="match status" value="1"/>
</dbReference>
<proteinExistence type="predicted"/>
<protein>
    <submittedName>
        <fullName evidence="1">HAD family hydrolase</fullName>
    </submittedName>
</protein>
<dbReference type="SFLD" id="SFLDS00003">
    <property type="entry name" value="Haloacid_Dehalogenase"/>
    <property type="match status" value="1"/>
</dbReference>
<accession>A0A179ER21</accession>
<evidence type="ECO:0000313" key="1">
    <source>
        <dbReference type="EMBL" id="OAQ55512.1"/>
    </source>
</evidence>
<dbReference type="Gene3D" id="3.40.50.1000">
    <property type="entry name" value="HAD superfamily/HAD-like"/>
    <property type="match status" value="1"/>
</dbReference>
<dbReference type="EMBL" id="LWMN01000013">
    <property type="protein sequence ID" value="OAQ55512.1"/>
    <property type="molecule type" value="Genomic_DNA"/>
</dbReference>
<dbReference type="InterPro" id="IPR006379">
    <property type="entry name" value="HAD-SF_hydro_IIB"/>
</dbReference>
<dbReference type="Proteomes" id="UP000078516">
    <property type="component" value="Unassembled WGS sequence"/>
</dbReference>
<sequence>MSNYQAITFFDLDGTLLDAHSTITSEVASAMNALKENHVLPVIATGRTEIEIQKIMHDAGITSAVTMNGSYIRVDGKEIHSELFSEQECQRMYEHVRLQGHELSYYNHQNIWCTGHNQLMIDAYNFIHSEVPPIDPFAFRQNPINMLLILSQSGDEYYHEQFPELTFYRNGPYSIDTVKKGISKGAGVKRLKEELGLTNVPTFGFGDGPNDFALLEACDNKIAMGNAYDGLKELATFVTKKNTEGGIVHALKHFDLI</sequence>
<dbReference type="NCBIfam" id="TIGR01484">
    <property type="entry name" value="HAD-SF-IIB"/>
    <property type="match status" value="1"/>
</dbReference>
<dbReference type="PANTHER" id="PTHR10000:SF25">
    <property type="entry name" value="PHOSPHATASE YKRA-RELATED"/>
    <property type="match status" value="1"/>
</dbReference>
<dbReference type="InterPro" id="IPR023214">
    <property type="entry name" value="HAD_sf"/>
</dbReference>